<dbReference type="AlphaFoldDB" id="A0A0C9Y6G4"/>
<gene>
    <name evidence="2" type="ORF">K443DRAFT_127479</name>
</gene>
<name>A0A0C9Y6G4_9AGAR</name>
<dbReference type="EMBL" id="KN838538">
    <property type="protein sequence ID" value="KIK09569.1"/>
    <property type="molecule type" value="Genomic_DNA"/>
</dbReference>
<keyword evidence="3" id="KW-1185">Reference proteome</keyword>
<dbReference type="OrthoDB" id="3010120at2759"/>
<reference evidence="2 3" key="1">
    <citation type="submission" date="2014-04" db="EMBL/GenBank/DDBJ databases">
        <authorList>
            <consortium name="DOE Joint Genome Institute"/>
            <person name="Kuo A."/>
            <person name="Kohler A."/>
            <person name="Nagy L.G."/>
            <person name="Floudas D."/>
            <person name="Copeland A."/>
            <person name="Barry K.W."/>
            <person name="Cichocki N."/>
            <person name="Veneault-Fourrey C."/>
            <person name="LaButti K."/>
            <person name="Lindquist E.A."/>
            <person name="Lipzen A."/>
            <person name="Lundell T."/>
            <person name="Morin E."/>
            <person name="Murat C."/>
            <person name="Sun H."/>
            <person name="Tunlid A."/>
            <person name="Henrissat B."/>
            <person name="Grigoriev I.V."/>
            <person name="Hibbett D.S."/>
            <person name="Martin F."/>
            <person name="Nordberg H.P."/>
            <person name="Cantor M.N."/>
            <person name="Hua S.X."/>
        </authorList>
    </citation>
    <scope>NUCLEOTIDE SEQUENCE [LARGE SCALE GENOMIC DNA]</scope>
    <source>
        <strain evidence="2 3">LaAM-08-1</strain>
    </source>
</reference>
<evidence type="ECO:0000256" key="1">
    <source>
        <dbReference type="SAM" id="Phobius"/>
    </source>
</evidence>
<reference evidence="3" key="2">
    <citation type="submission" date="2015-01" db="EMBL/GenBank/DDBJ databases">
        <title>Evolutionary Origins and Diversification of the Mycorrhizal Mutualists.</title>
        <authorList>
            <consortium name="DOE Joint Genome Institute"/>
            <consortium name="Mycorrhizal Genomics Consortium"/>
            <person name="Kohler A."/>
            <person name="Kuo A."/>
            <person name="Nagy L.G."/>
            <person name="Floudas D."/>
            <person name="Copeland A."/>
            <person name="Barry K.W."/>
            <person name="Cichocki N."/>
            <person name="Veneault-Fourrey C."/>
            <person name="LaButti K."/>
            <person name="Lindquist E.A."/>
            <person name="Lipzen A."/>
            <person name="Lundell T."/>
            <person name="Morin E."/>
            <person name="Murat C."/>
            <person name="Riley R."/>
            <person name="Ohm R."/>
            <person name="Sun H."/>
            <person name="Tunlid A."/>
            <person name="Henrissat B."/>
            <person name="Grigoriev I.V."/>
            <person name="Hibbett D.S."/>
            <person name="Martin F."/>
        </authorList>
    </citation>
    <scope>NUCLEOTIDE SEQUENCE [LARGE SCALE GENOMIC DNA]</scope>
    <source>
        <strain evidence="3">LaAM-08-1</strain>
    </source>
</reference>
<organism evidence="2 3">
    <name type="scientific">Laccaria amethystina LaAM-08-1</name>
    <dbReference type="NCBI Taxonomy" id="1095629"/>
    <lineage>
        <taxon>Eukaryota</taxon>
        <taxon>Fungi</taxon>
        <taxon>Dikarya</taxon>
        <taxon>Basidiomycota</taxon>
        <taxon>Agaricomycotina</taxon>
        <taxon>Agaricomycetes</taxon>
        <taxon>Agaricomycetidae</taxon>
        <taxon>Agaricales</taxon>
        <taxon>Agaricineae</taxon>
        <taxon>Hydnangiaceae</taxon>
        <taxon>Laccaria</taxon>
    </lineage>
</organism>
<protein>
    <submittedName>
        <fullName evidence="2">Uncharacterized protein</fullName>
    </submittedName>
</protein>
<dbReference type="HOGENOM" id="CLU_1421629_0_0_1"/>
<evidence type="ECO:0000313" key="3">
    <source>
        <dbReference type="Proteomes" id="UP000054477"/>
    </source>
</evidence>
<keyword evidence="1" id="KW-0812">Transmembrane</keyword>
<sequence>MALFVISACPHKEDRHILIRCGCPNRRGPEDPMHLADDAYHRKWCKDCVQYCHQDVDCASPLPLIAADVSPRSNFVLTHVIVCSQCGHKAQRHYTIRCGCPNLRGPESSMYSADDAFHRHWCSDCLKYCSQDDGCTSILPSVQGLPPHSNQPQTSFNLHFTIYSVASGILAFMKAWIRRRIIKWRGQPVKW</sequence>
<keyword evidence="1" id="KW-0472">Membrane</keyword>
<feature type="transmembrane region" description="Helical" evidence="1">
    <location>
        <begin position="156"/>
        <end position="177"/>
    </location>
</feature>
<accession>A0A0C9Y6G4</accession>
<keyword evidence="1" id="KW-1133">Transmembrane helix</keyword>
<evidence type="ECO:0000313" key="2">
    <source>
        <dbReference type="EMBL" id="KIK09569.1"/>
    </source>
</evidence>
<proteinExistence type="predicted"/>
<dbReference type="Proteomes" id="UP000054477">
    <property type="component" value="Unassembled WGS sequence"/>
</dbReference>